<proteinExistence type="predicted"/>
<name>A0ABN1LBD0_9GAMM</name>
<evidence type="ECO:0000313" key="4">
    <source>
        <dbReference type="EMBL" id="GAA0824093.1"/>
    </source>
</evidence>
<keyword evidence="1" id="KW-0808">Transferase</keyword>
<keyword evidence="3" id="KW-0012">Acyltransferase</keyword>
<dbReference type="PANTHER" id="PTHR23416">
    <property type="entry name" value="SIALIC ACID SYNTHASE-RELATED"/>
    <property type="match status" value="1"/>
</dbReference>
<sequence length="191" mass="20886">MNQRFNSLTAELINKRKAVHELCRQYARSPSKGNLKRVRGLFAQCGEQVIIEAGFHMDYGDHVYLGDRVYINANCIMLDSVTNFSVIDANNQPTHAPNKAITIGDDCMIGPNVQFLSVTHDTDPIQRLEHKYNYAQSITLGNNVWLGGGVIVLGGVTIGDNSVVGAGSVVTKNIEPNCVYAGNPAIKIRNL</sequence>
<dbReference type="InterPro" id="IPR011004">
    <property type="entry name" value="Trimer_LpxA-like_sf"/>
</dbReference>
<dbReference type="Pfam" id="PF00132">
    <property type="entry name" value="Hexapep"/>
    <property type="match status" value="1"/>
</dbReference>
<evidence type="ECO:0000256" key="3">
    <source>
        <dbReference type="ARBA" id="ARBA00023315"/>
    </source>
</evidence>
<dbReference type="SUPFAM" id="SSF51161">
    <property type="entry name" value="Trimeric LpxA-like enzymes"/>
    <property type="match status" value="1"/>
</dbReference>
<evidence type="ECO:0000313" key="5">
    <source>
        <dbReference type="Proteomes" id="UP001500021"/>
    </source>
</evidence>
<organism evidence="4 5">
    <name type="scientific">Colwellia asteriadis</name>
    <dbReference type="NCBI Taxonomy" id="517723"/>
    <lineage>
        <taxon>Bacteria</taxon>
        <taxon>Pseudomonadati</taxon>
        <taxon>Pseudomonadota</taxon>
        <taxon>Gammaproteobacteria</taxon>
        <taxon>Alteromonadales</taxon>
        <taxon>Colwelliaceae</taxon>
        <taxon>Colwellia</taxon>
    </lineage>
</organism>
<reference evidence="4 5" key="1">
    <citation type="journal article" date="2019" name="Int. J. Syst. Evol. Microbiol.">
        <title>The Global Catalogue of Microorganisms (GCM) 10K type strain sequencing project: providing services to taxonomists for standard genome sequencing and annotation.</title>
        <authorList>
            <consortium name="The Broad Institute Genomics Platform"/>
            <consortium name="The Broad Institute Genome Sequencing Center for Infectious Disease"/>
            <person name="Wu L."/>
            <person name="Ma J."/>
        </authorList>
    </citation>
    <scope>NUCLEOTIDE SEQUENCE [LARGE SCALE GENOMIC DNA]</scope>
    <source>
        <strain evidence="4 5">JCM 15608</strain>
    </source>
</reference>
<dbReference type="Pfam" id="PF14602">
    <property type="entry name" value="Hexapep_2"/>
    <property type="match status" value="1"/>
</dbReference>
<comment type="caution">
    <text evidence="4">The sequence shown here is derived from an EMBL/GenBank/DDBJ whole genome shotgun (WGS) entry which is preliminary data.</text>
</comment>
<gene>
    <name evidence="4" type="ORF">GCM10009111_34570</name>
</gene>
<dbReference type="PROSITE" id="PS00101">
    <property type="entry name" value="HEXAPEP_TRANSFERASES"/>
    <property type="match status" value="1"/>
</dbReference>
<evidence type="ECO:0000256" key="1">
    <source>
        <dbReference type="ARBA" id="ARBA00022679"/>
    </source>
</evidence>
<dbReference type="InterPro" id="IPR001451">
    <property type="entry name" value="Hexapep"/>
</dbReference>
<dbReference type="CDD" id="cd03357">
    <property type="entry name" value="LbH_MAT_GAT"/>
    <property type="match status" value="1"/>
</dbReference>
<accession>A0ABN1LBD0</accession>
<dbReference type="InterPro" id="IPR018357">
    <property type="entry name" value="Hexapep_transf_CS"/>
</dbReference>
<keyword evidence="5" id="KW-1185">Reference proteome</keyword>
<dbReference type="RefSeq" id="WP_343819076.1">
    <property type="nucleotide sequence ID" value="NZ_BAAAFA010000017.1"/>
</dbReference>
<dbReference type="InterPro" id="IPR051159">
    <property type="entry name" value="Hexapeptide_acetyltransf"/>
</dbReference>
<dbReference type="Proteomes" id="UP001500021">
    <property type="component" value="Unassembled WGS sequence"/>
</dbReference>
<dbReference type="Gene3D" id="2.160.10.10">
    <property type="entry name" value="Hexapeptide repeat proteins"/>
    <property type="match status" value="1"/>
</dbReference>
<keyword evidence="2" id="KW-0677">Repeat</keyword>
<protein>
    <submittedName>
        <fullName evidence="4">Sugar O-acetyltransferase</fullName>
    </submittedName>
</protein>
<evidence type="ECO:0000256" key="2">
    <source>
        <dbReference type="ARBA" id="ARBA00022737"/>
    </source>
</evidence>
<dbReference type="EMBL" id="BAAAFA010000017">
    <property type="protein sequence ID" value="GAA0824093.1"/>
    <property type="molecule type" value="Genomic_DNA"/>
</dbReference>